<dbReference type="AlphaFoldDB" id="A0A8J3UMU0"/>
<protein>
    <submittedName>
        <fullName evidence="1">Uncharacterized protein</fullName>
    </submittedName>
</protein>
<evidence type="ECO:0000313" key="2">
    <source>
        <dbReference type="Proteomes" id="UP000644610"/>
    </source>
</evidence>
<organism evidence="1 2">
    <name type="scientific">Planotetraspora silvatica</name>
    <dbReference type="NCBI Taxonomy" id="234614"/>
    <lineage>
        <taxon>Bacteria</taxon>
        <taxon>Bacillati</taxon>
        <taxon>Actinomycetota</taxon>
        <taxon>Actinomycetes</taxon>
        <taxon>Streptosporangiales</taxon>
        <taxon>Streptosporangiaceae</taxon>
        <taxon>Planotetraspora</taxon>
    </lineage>
</organism>
<reference evidence="1" key="1">
    <citation type="submission" date="2021-01" db="EMBL/GenBank/DDBJ databases">
        <title>Whole genome shotgun sequence of Planotetraspora silvatica NBRC 100141.</title>
        <authorList>
            <person name="Komaki H."/>
            <person name="Tamura T."/>
        </authorList>
    </citation>
    <scope>NUCLEOTIDE SEQUENCE</scope>
    <source>
        <strain evidence="1">NBRC 100141</strain>
    </source>
</reference>
<dbReference type="EMBL" id="BOOQ01000019">
    <property type="protein sequence ID" value="GII46617.1"/>
    <property type="molecule type" value="Genomic_DNA"/>
</dbReference>
<comment type="caution">
    <text evidence="1">The sequence shown here is derived from an EMBL/GenBank/DDBJ whole genome shotgun (WGS) entry which is preliminary data.</text>
</comment>
<keyword evidence="2" id="KW-1185">Reference proteome</keyword>
<sequence>MVDELRPNQVPEEARGELQDLLHHLVRLAGSPSVHRILLNAWLSREDYGTFVHTLHLASYLIAHLWDWFGIYLPDMFPSVTPYLCPHCGKQAWPRGPGFGFPNPASN</sequence>
<evidence type="ECO:0000313" key="1">
    <source>
        <dbReference type="EMBL" id="GII46617.1"/>
    </source>
</evidence>
<dbReference type="RefSeq" id="WP_203974553.1">
    <property type="nucleotide sequence ID" value="NZ_BAAAKY010000014.1"/>
</dbReference>
<proteinExistence type="predicted"/>
<name>A0A8J3UMU0_9ACTN</name>
<accession>A0A8J3UMU0</accession>
<gene>
    <name evidence="1" type="ORF">Psi02_30410</name>
</gene>
<dbReference type="Proteomes" id="UP000644610">
    <property type="component" value="Unassembled WGS sequence"/>
</dbReference>